<reference evidence="6 7" key="1">
    <citation type="submission" date="2020-09" db="EMBL/GenBank/DDBJ databases">
        <title>Marinomonas sp. nov., isolated from the cysticercosis algae of Qingdao, China.</title>
        <authorList>
            <person name="Sun X."/>
        </authorList>
    </citation>
    <scope>NUCLEOTIDE SEQUENCE [LARGE SCALE GENOMIC DNA]</scope>
    <source>
        <strain evidence="6 7">SM2066</strain>
    </source>
</reference>
<dbReference type="InterPro" id="IPR051794">
    <property type="entry name" value="PG_Endopeptidase_C40"/>
</dbReference>
<evidence type="ECO:0000256" key="4">
    <source>
        <dbReference type="ARBA" id="ARBA00022807"/>
    </source>
</evidence>
<dbReference type="Pfam" id="PF18348">
    <property type="entry name" value="SH3_16"/>
    <property type="match status" value="1"/>
</dbReference>
<dbReference type="PANTHER" id="PTHR47359">
    <property type="entry name" value="PEPTIDOGLYCAN DL-ENDOPEPTIDASE CWLO"/>
    <property type="match status" value="1"/>
</dbReference>
<dbReference type="InterPro" id="IPR038765">
    <property type="entry name" value="Papain-like_cys_pep_sf"/>
</dbReference>
<evidence type="ECO:0000313" key="7">
    <source>
        <dbReference type="Proteomes" id="UP000604161"/>
    </source>
</evidence>
<name>A0ABR8NZR8_9GAMM</name>
<feature type="domain" description="NlpC/P60" evidence="5">
    <location>
        <begin position="164"/>
        <end position="292"/>
    </location>
</feature>
<accession>A0ABR8NZR8</accession>
<keyword evidence="4" id="KW-0788">Thiol protease</keyword>
<gene>
    <name evidence="6" type="ORF">IF202_02990</name>
</gene>
<dbReference type="EMBL" id="JACYFC010000001">
    <property type="protein sequence ID" value="MBD5770002.1"/>
    <property type="molecule type" value="Genomic_DNA"/>
</dbReference>
<keyword evidence="2" id="KW-0645">Protease</keyword>
<evidence type="ECO:0000256" key="3">
    <source>
        <dbReference type="ARBA" id="ARBA00022801"/>
    </source>
</evidence>
<dbReference type="Pfam" id="PF00877">
    <property type="entry name" value="NLPC_P60"/>
    <property type="match status" value="1"/>
</dbReference>
<evidence type="ECO:0000313" key="6">
    <source>
        <dbReference type="EMBL" id="MBD5770002.1"/>
    </source>
</evidence>
<dbReference type="InterPro" id="IPR000064">
    <property type="entry name" value="NLP_P60_dom"/>
</dbReference>
<dbReference type="Proteomes" id="UP000604161">
    <property type="component" value="Unassembled WGS sequence"/>
</dbReference>
<dbReference type="RefSeq" id="WP_191593374.1">
    <property type="nucleotide sequence ID" value="NZ_JACYFC010000001.1"/>
</dbReference>
<comment type="caution">
    <text evidence="6">The sequence shown here is derived from an EMBL/GenBank/DDBJ whole genome shotgun (WGS) entry which is preliminary data.</text>
</comment>
<dbReference type="InterPro" id="IPR041382">
    <property type="entry name" value="SH3_16"/>
</dbReference>
<dbReference type="PANTHER" id="PTHR47359:SF3">
    <property type="entry name" value="NLP_P60 DOMAIN-CONTAINING PROTEIN-RELATED"/>
    <property type="match status" value="1"/>
</dbReference>
<evidence type="ECO:0000256" key="1">
    <source>
        <dbReference type="ARBA" id="ARBA00007074"/>
    </source>
</evidence>
<dbReference type="Gene3D" id="3.90.1720.10">
    <property type="entry name" value="endopeptidase domain like (from Nostoc punctiforme)"/>
    <property type="match status" value="1"/>
</dbReference>
<keyword evidence="7" id="KW-1185">Reference proteome</keyword>
<proteinExistence type="inferred from homology"/>
<sequence>MNKDITSMQNSTPKGTLLNTGQILTGRVPVYKAPDKTSMQVSQLLFGEHYDIYSHSPDRDHAIAMDNIAENWHLVQSKRDGYMGYLNSAETITPLFESNAKVSQLSTALYAAPDMKSPVLRELPFGAELYVVTGNQLNTEYNHDYYFSPPLQAWVYKAHLVLNNQLHTDPVALARQFIGLSYMWGGRSGWGCDCSSLVQLCYELCGCLLPRDTAQQVLHTSAFEKEVITRENISAADLLFWPGHVAIASSHSTLIHATAFGMQVIEEPIDLVCERIHIAYGTASTILRPRFITG</sequence>
<evidence type="ECO:0000256" key="2">
    <source>
        <dbReference type="ARBA" id="ARBA00022670"/>
    </source>
</evidence>
<dbReference type="SUPFAM" id="SSF54001">
    <property type="entry name" value="Cysteine proteinases"/>
    <property type="match status" value="1"/>
</dbReference>
<comment type="similarity">
    <text evidence="1">Belongs to the peptidase C40 family.</text>
</comment>
<keyword evidence="3" id="KW-0378">Hydrolase</keyword>
<organism evidence="6 7">
    <name type="scientific">Marinomonas colpomeniae</name>
    <dbReference type="NCBI Taxonomy" id="2774408"/>
    <lineage>
        <taxon>Bacteria</taxon>
        <taxon>Pseudomonadati</taxon>
        <taxon>Pseudomonadota</taxon>
        <taxon>Gammaproteobacteria</taxon>
        <taxon>Oceanospirillales</taxon>
        <taxon>Oceanospirillaceae</taxon>
        <taxon>Marinomonas</taxon>
    </lineage>
</organism>
<dbReference type="PROSITE" id="PS51935">
    <property type="entry name" value="NLPC_P60"/>
    <property type="match status" value="1"/>
</dbReference>
<evidence type="ECO:0000259" key="5">
    <source>
        <dbReference type="PROSITE" id="PS51935"/>
    </source>
</evidence>
<protein>
    <submittedName>
        <fullName evidence="6">C40 family peptidase</fullName>
    </submittedName>
</protein>